<organism evidence="2 3">
    <name type="scientific">Symbiodinium natans</name>
    <dbReference type="NCBI Taxonomy" id="878477"/>
    <lineage>
        <taxon>Eukaryota</taxon>
        <taxon>Sar</taxon>
        <taxon>Alveolata</taxon>
        <taxon>Dinophyceae</taxon>
        <taxon>Suessiales</taxon>
        <taxon>Symbiodiniaceae</taxon>
        <taxon>Symbiodinium</taxon>
    </lineage>
</organism>
<comment type="caution">
    <text evidence="2">The sequence shown here is derived from an EMBL/GenBank/DDBJ whole genome shotgun (WGS) entry which is preliminary data.</text>
</comment>
<protein>
    <submittedName>
        <fullName evidence="2">Uncharacterized protein</fullName>
    </submittedName>
</protein>
<evidence type="ECO:0000313" key="2">
    <source>
        <dbReference type="EMBL" id="CAE7570322.1"/>
    </source>
</evidence>
<dbReference type="Proteomes" id="UP000604046">
    <property type="component" value="Unassembled WGS sequence"/>
</dbReference>
<dbReference type="EMBL" id="CAJNDS010002712">
    <property type="protein sequence ID" value="CAE7570322.1"/>
    <property type="molecule type" value="Genomic_DNA"/>
</dbReference>
<proteinExistence type="predicted"/>
<accession>A0A812UIQ1</accession>
<feature type="region of interest" description="Disordered" evidence="1">
    <location>
        <begin position="1"/>
        <end position="21"/>
    </location>
</feature>
<name>A0A812UIQ1_9DINO</name>
<dbReference type="InterPro" id="IPR036770">
    <property type="entry name" value="Ankyrin_rpt-contain_sf"/>
</dbReference>
<reference evidence="2" key="1">
    <citation type="submission" date="2021-02" db="EMBL/GenBank/DDBJ databases">
        <authorList>
            <person name="Dougan E. K."/>
            <person name="Rhodes N."/>
            <person name="Thang M."/>
            <person name="Chan C."/>
        </authorList>
    </citation>
    <scope>NUCLEOTIDE SEQUENCE</scope>
</reference>
<evidence type="ECO:0000256" key="1">
    <source>
        <dbReference type="SAM" id="MobiDB-lite"/>
    </source>
</evidence>
<sequence length="384" mass="41112">MGRFSSWAQGRAAEAPKEEPVKAAPQKQLFVVDNLQLRSKSNGIRYRCSPDLGDKHSKVALFGSRIQGTPYGGCWIQVGSRFLPTHIGGAEVLRPIEEGSTEGIAVEAPSKDVKEQDKLLGQMLFGRADTDAGYIDQRQQEKSPARTLIRPETSMTDTPLLPVGDGAVYEVLYERVAIRSAASTTSTTLEIKQKGEDLELFEWDSTRKWRRCAADARATTVGWVLLDHPEFGPLVRPKGAPLCARPLEPLCAAAAEGQLGELKRFLGEGHDPCACDAGGMSALALAALADARDCAVHLIEAGAVTTTAAGDAAIRNAGSDNVRALIQALLGHMVEDDTTLQAALADLTLDARLAADRILEQLDEAEARCAADGVSGQTVLKCRK</sequence>
<dbReference type="AlphaFoldDB" id="A0A812UIQ1"/>
<dbReference type="SUPFAM" id="SSF48403">
    <property type="entry name" value="Ankyrin repeat"/>
    <property type="match status" value="1"/>
</dbReference>
<dbReference type="OrthoDB" id="437159at2759"/>
<keyword evidence="3" id="KW-1185">Reference proteome</keyword>
<dbReference type="Gene3D" id="1.25.40.20">
    <property type="entry name" value="Ankyrin repeat-containing domain"/>
    <property type="match status" value="1"/>
</dbReference>
<evidence type="ECO:0000313" key="3">
    <source>
        <dbReference type="Proteomes" id="UP000604046"/>
    </source>
</evidence>
<gene>
    <name evidence="2" type="ORF">SNAT2548_LOCUS32454</name>
</gene>